<sequence length="93" mass="9815">MGGNLTEGMDTDRIREVAGQLQTQAGKIGEVQQNGTSQQGTLAENWLGSDSEAFGQAWQQAAKALQQASDAITAYSKAALDQATQQDEASKGR</sequence>
<reference evidence="2 3" key="1">
    <citation type="submission" date="2019-09" db="EMBL/GenBank/DDBJ databases">
        <title>Complete Genome Sequence of Janibacter melonis M714 with both human health impact and industrial applications.</title>
        <authorList>
            <person name="Jin M."/>
            <person name="Zhao Q.R."/>
        </authorList>
    </citation>
    <scope>NUCLEOTIDE SEQUENCE [LARGE SCALE GENOMIC DNA]</scope>
    <source>
        <strain evidence="2 3">M714</strain>
    </source>
</reference>
<dbReference type="AlphaFoldDB" id="A0A5P8FQH8"/>
<evidence type="ECO:0000313" key="2">
    <source>
        <dbReference type="EMBL" id="QFQ31373.2"/>
    </source>
</evidence>
<accession>A0A5P8FQH8</accession>
<dbReference type="KEGG" id="jme:EEW87_015125"/>
<dbReference type="KEGG" id="jme:EEW87_015110"/>
<dbReference type="Gene3D" id="1.10.287.1060">
    <property type="entry name" value="ESAT-6-like"/>
    <property type="match status" value="1"/>
</dbReference>
<protein>
    <recommendedName>
        <fullName evidence="4">WXG100 family type VII secretion target</fullName>
    </recommendedName>
</protein>
<dbReference type="EMBL" id="CP044548">
    <property type="protein sequence ID" value="QFQ31370.1"/>
    <property type="molecule type" value="Genomic_DNA"/>
</dbReference>
<evidence type="ECO:0000313" key="3">
    <source>
        <dbReference type="Proteomes" id="UP000271708"/>
    </source>
</evidence>
<dbReference type="Pfam" id="PF06013">
    <property type="entry name" value="WXG100"/>
    <property type="match status" value="1"/>
</dbReference>
<dbReference type="InterPro" id="IPR010310">
    <property type="entry name" value="T7SS_ESAT-6-like"/>
</dbReference>
<dbReference type="InterPro" id="IPR036689">
    <property type="entry name" value="ESAT-6-like_sf"/>
</dbReference>
<dbReference type="GeneID" id="59162522"/>
<proteinExistence type="predicted"/>
<evidence type="ECO:0008006" key="4">
    <source>
        <dbReference type="Google" id="ProtNLM"/>
    </source>
</evidence>
<dbReference type="OrthoDB" id="4871445at2"/>
<organism evidence="2 3">
    <name type="scientific">Janibacter melonis</name>
    <dbReference type="NCBI Taxonomy" id="262209"/>
    <lineage>
        <taxon>Bacteria</taxon>
        <taxon>Bacillati</taxon>
        <taxon>Actinomycetota</taxon>
        <taxon>Actinomycetes</taxon>
        <taxon>Micrococcales</taxon>
        <taxon>Intrasporangiaceae</taxon>
        <taxon>Janibacter</taxon>
    </lineage>
</organism>
<dbReference type="EMBL" id="CP044548">
    <property type="protein sequence ID" value="QFQ31373.2"/>
    <property type="molecule type" value="Genomic_DNA"/>
</dbReference>
<dbReference type="Proteomes" id="UP000271708">
    <property type="component" value="Chromosome"/>
</dbReference>
<accession>A0A5P8FQL9</accession>
<dbReference type="SUPFAM" id="SSF140453">
    <property type="entry name" value="EsxAB dimer-like"/>
    <property type="match status" value="1"/>
</dbReference>
<dbReference type="RefSeq" id="WP_123093816.1">
    <property type="nucleotide sequence ID" value="NZ_BAAAKD010000084.1"/>
</dbReference>
<reference evidence="2" key="2">
    <citation type="submission" date="2019-11" db="EMBL/GenBank/DDBJ databases">
        <authorList>
            <person name="Zhao Q."/>
        </authorList>
    </citation>
    <scope>NUCLEOTIDE SEQUENCE</scope>
    <source>
        <strain evidence="2">M714</strain>
    </source>
</reference>
<evidence type="ECO:0000313" key="1">
    <source>
        <dbReference type="EMBL" id="QFQ31370.1"/>
    </source>
</evidence>
<gene>
    <name evidence="1" type="ORF">EEW87_015110</name>
    <name evidence="2" type="ORF">EEW87_015125</name>
</gene>
<name>A0A5P8FQH8_9MICO</name>